<dbReference type="NCBIfam" id="TIGR01693">
    <property type="entry name" value="UTase_glnD"/>
    <property type="match status" value="1"/>
</dbReference>
<dbReference type="EC" id="3.1.4.-" evidence="7"/>
<organism evidence="10 11">
    <name type="scientific">Rugosibacter aromaticivorans</name>
    <dbReference type="NCBI Taxonomy" id="1565605"/>
    <lineage>
        <taxon>Bacteria</taxon>
        <taxon>Pseudomonadati</taxon>
        <taxon>Pseudomonadota</taxon>
        <taxon>Betaproteobacteria</taxon>
        <taxon>Nitrosomonadales</taxon>
        <taxon>Sterolibacteriaceae</taxon>
        <taxon>Rugosibacter</taxon>
    </lineage>
</organism>
<dbReference type="Pfam" id="PF01966">
    <property type="entry name" value="HD"/>
    <property type="match status" value="1"/>
</dbReference>
<feature type="region of interest" description="Uridylyltransferase" evidence="7">
    <location>
        <begin position="1"/>
        <end position="334"/>
    </location>
</feature>
<dbReference type="PATRIC" id="fig|1565605.3.peg.1382"/>
<dbReference type="STRING" id="1565605.PG1C_06570"/>
<feature type="domain" description="HD" evidence="9">
    <location>
        <begin position="452"/>
        <end position="574"/>
    </location>
</feature>
<keyword evidence="6 7" id="KW-0511">Multifunctional enzyme</keyword>
<evidence type="ECO:0000313" key="11">
    <source>
        <dbReference type="Proteomes" id="UP000061603"/>
    </source>
</evidence>
<dbReference type="CDD" id="cd04899">
    <property type="entry name" value="ACT_ACR-UUR-like_2"/>
    <property type="match status" value="1"/>
</dbReference>
<dbReference type="CDD" id="cd04900">
    <property type="entry name" value="ACT_UUR-like_1"/>
    <property type="match status" value="1"/>
</dbReference>
<dbReference type="CDD" id="cd00077">
    <property type="entry name" value="HDc"/>
    <property type="match status" value="1"/>
</dbReference>
<evidence type="ECO:0000259" key="8">
    <source>
        <dbReference type="PROSITE" id="PS51671"/>
    </source>
</evidence>
<comment type="caution">
    <text evidence="7">Lacks conserved residue(s) required for the propagation of feature annotation.</text>
</comment>
<dbReference type="PROSITE" id="PS51831">
    <property type="entry name" value="HD"/>
    <property type="match status" value="1"/>
</dbReference>
<evidence type="ECO:0000256" key="6">
    <source>
        <dbReference type="ARBA" id="ARBA00023268"/>
    </source>
</evidence>
<dbReference type="EC" id="2.7.7.59" evidence="7"/>
<evidence type="ECO:0000259" key="9">
    <source>
        <dbReference type="PROSITE" id="PS51831"/>
    </source>
</evidence>
<dbReference type="PIRSF" id="PIRSF006288">
    <property type="entry name" value="PII_uridyltransf"/>
    <property type="match status" value="1"/>
</dbReference>
<dbReference type="SUPFAM" id="SSF55021">
    <property type="entry name" value="ACT-like"/>
    <property type="match status" value="2"/>
</dbReference>
<dbReference type="InterPro" id="IPR002912">
    <property type="entry name" value="ACT_dom"/>
</dbReference>
<sequence length="870" mass="98339">MEDLRALAMATRQQLAAAQAQLASAWRQNQHSRELLANRAAVVDDVLRELWITLDLPADMTLVAVGGYGRGTLYPASDVDLLILQSDDATPTISATLATPPGDVSPREEKIEALVGMLWDIGLDIGHSVRTLSECLTEAARDITIQTSLLEARYLIGNPGLYENFEKSFRDALNPAAFFKAKQLEQAERYARYNDTPYSLEPNCKENPGGLRDLQVIRWVARAAQLGDTWQALAHTGIITAIEAGQLERSESRLRELRIHLHLLAGRREDRLLFDYQEKLADTLGMVATEAKRASEVLMQHYYKTAKLVTQLNTLTMQALADHLLPAQVGAPVVINAHFQSVRDLLDVREDDTFERSPRALLECFLLQMQRGEIKGMTPRTLRALWRARHLINAQFRADPANRALFLSLFWQPHLIHALRRMNQYDILGRYLPAFGRIVGQMQHDLFHVYTVDQHILQVIRNLRRFTMPEFAHEYPFCSRLMAGFDRHWLLYLAALFHDIAKGRGGDHSTLGVADATTFCHDHDLNQEDTDLVAFLVAEHLTMSQVAQKQDLSDPHVIAAFAQRVGDTRRLTALYLVTVADVRGTSPKVWNNWKGKLLEDLYRMTAKLLAGDTVPQLAGVTERQEDARRILRYYGLRHGVEQSLWDQLDISYFMRQHAEEIAWHTRNLYHCVDTQEPVVRAHLNPSGEGLQVMVYCPDQSQLFARLCGFFARLGYSILDARIHTTRNGHALDSFIIFAPGFGVAYRDMIGLIEHDLTQQLITRPPLPSVPAGRLSRLVRHFPITPACEIRPDERGEQYLMNISAVDRPGLLYAIAQVLDEHRVRLHTAKIGTLGERVEDVFLVSGQALTQTGTLVKLEQDLLTALQVSAT</sequence>
<comment type="activity regulation">
    <text evidence="7">Uridylyltransferase (UTase) activity is inhibited by glutamine, while glutamine activates uridylyl-removing (UR) activity.</text>
</comment>
<dbReference type="InterPro" id="IPR045865">
    <property type="entry name" value="ACT-like_dom_sf"/>
</dbReference>
<dbReference type="KEGG" id="rbu:PG1C_06570"/>
<dbReference type="Proteomes" id="UP000061603">
    <property type="component" value="Chromosome"/>
</dbReference>
<keyword evidence="3" id="KW-0677">Repeat</keyword>
<dbReference type="GO" id="GO:0008081">
    <property type="term" value="F:phosphoric diester hydrolase activity"/>
    <property type="evidence" value="ECO:0007669"/>
    <property type="project" value="UniProtKB-UniRule"/>
</dbReference>
<name>A0A0C5IZK3_9PROT</name>
<dbReference type="InterPro" id="IPR006674">
    <property type="entry name" value="HD_domain"/>
</dbReference>
<dbReference type="SUPFAM" id="SSF109604">
    <property type="entry name" value="HD-domain/PDEase-like"/>
    <property type="match status" value="1"/>
</dbReference>
<comment type="similarity">
    <text evidence="7">Belongs to the GlnD family.</text>
</comment>
<comment type="catalytic activity">
    <reaction evidence="7">
        <text>[protein-PII]-uridylyl-L-tyrosine + H2O = [protein-PII]-L-tyrosine + UMP + H(+)</text>
        <dbReference type="Rhea" id="RHEA:48600"/>
        <dbReference type="Rhea" id="RHEA-COMP:12147"/>
        <dbReference type="Rhea" id="RHEA-COMP:12148"/>
        <dbReference type="ChEBI" id="CHEBI:15377"/>
        <dbReference type="ChEBI" id="CHEBI:15378"/>
        <dbReference type="ChEBI" id="CHEBI:46858"/>
        <dbReference type="ChEBI" id="CHEBI:57865"/>
        <dbReference type="ChEBI" id="CHEBI:90602"/>
    </reaction>
</comment>
<feature type="domain" description="ACT" evidence="8">
    <location>
        <begin position="799"/>
        <end position="870"/>
    </location>
</feature>
<evidence type="ECO:0000256" key="4">
    <source>
        <dbReference type="ARBA" id="ARBA00022801"/>
    </source>
</evidence>
<evidence type="ECO:0000256" key="2">
    <source>
        <dbReference type="ARBA" id="ARBA00022695"/>
    </source>
</evidence>
<dbReference type="RefSeq" id="WP_202636677.1">
    <property type="nucleotide sequence ID" value="NZ_CP010554.1"/>
</dbReference>
<dbReference type="EMBL" id="CP010554">
    <property type="protein sequence ID" value="AJP48212.1"/>
    <property type="molecule type" value="Genomic_DNA"/>
</dbReference>
<feature type="domain" description="ACT" evidence="8">
    <location>
        <begin position="691"/>
        <end position="770"/>
    </location>
</feature>
<keyword evidence="11" id="KW-1185">Reference proteome</keyword>
<dbReference type="Pfam" id="PF08335">
    <property type="entry name" value="GlnD_UR_UTase"/>
    <property type="match status" value="1"/>
</dbReference>
<keyword evidence="4 7" id="KW-0378">Hydrolase</keyword>
<dbReference type="Gene3D" id="3.30.70.260">
    <property type="match status" value="1"/>
</dbReference>
<dbReference type="HAMAP" id="MF_00277">
    <property type="entry name" value="PII_uridylyl_transf"/>
    <property type="match status" value="1"/>
</dbReference>
<comment type="function">
    <text evidence="7">Modifies, by uridylylation and deuridylylation, the PII regulatory proteins (GlnB and homologs), in response to the nitrogen status of the cell that GlnD senses through the glutamine level. Under low glutamine levels, catalyzes the conversion of the PII proteins and UTP to PII-UMP and PPi, while under higher glutamine levels, GlnD hydrolyzes PII-UMP to PII and UMP (deuridylylation). Thus, controls uridylylation state and activity of the PII proteins, and plays an important role in the regulation of nitrogen metabolism.</text>
</comment>
<comment type="catalytic activity">
    <reaction evidence="7">
        <text>[protein-PII]-L-tyrosine + UTP = [protein-PII]-uridylyl-L-tyrosine + diphosphate</text>
        <dbReference type="Rhea" id="RHEA:13673"/>
        <dbReference type="Rhea" id="RHEA-COMP:12147"/>
        <dbReference type="Rhea" id="RHEA-COMP:12148"/>
        <dbReference type="ChEBI" id="CHEBI:33019"/>
        <dbReference type="ChEBI" id="CHEBI:46398"/>
        <dbReference type="ChEBI" id="CHEBI:46858"/>
        <dbReference type="ChEBI" id="CHEBI:90602"/>
        <dbReference type="EC" id="2.7.7.59"/>
    </reaction>
</comment>
<comment type="domain">
    <text evidence="7">Has four distinct domains: an N-terminal nucleotidyltransferase (NT) domain responsible for UTase activity, a central HD domain that encodes UR activity, and two C-terminal ACT domains that seem to have a role in glutamine sensing.</text>
</comment>
<accession>A0A0C5IZK3</accession>
<dbReference type="InterPro" id="IPR010043">
    <property type="entry name" value="UTase/UR"/>
</dbReference>
<dbReference type="InterPro" id="IPR043519">
    <property type="entry name" value="NT_sf"/>
</dbReference>
<dbReference type="InterPro" id="IPR013546">
    <property type="entry name" value="PII_UdlTrfase/GS_AdlTrfase"/>
</dbReference>
<keyword evidence="2 7" id="KW-0548">Nucleotidyltransferase</keyword>
<evidence type="ECO:0000313" key="10">
    <source>
        <dbReference type="EMBL" id="AJP48212.1"/>
    </source>
</evidence>
<dbReference type="PANTHER" id="PTHR47320">
    <property type="entry name" value="BIFUNCTIONAL URIDYLYLTRANSFERASE/URIDYLYL-REMOVING ENZYME"/>
    <property type="match status" value="1"/>
</dbReference>
<dbReference type="PANTHER" id="PTHR47320:SF1">
    <property type="entry name" value="BIFUNCTIONAL URIDYLYLTRANSFERASE_URIDYLYL-REMOVING ENZYME"/>
    <property type="match status" value="1"/>
</dbReference>
<evidence type="ECO:0000256" key="7">
    <source>
        <dbReference type="HAMAP-Rule" id="MF_00277"/>
    </source>
</evidence>
<dbReference type="AlphaFoldDB" id="A0A0C5IZK3"/>
<dbReference type="GO" id="GO:0006808">
    <property type="term" value="P:regulation of nitrogen utilization"/>
    <property type="evidence" value="ECO:0007669"/>
    <property type="project" value="UniProtKB-UniRule"/>
</dbReference>
<keyword evidence="1 7" id="KW-0808">Transferase</keyword>
<dbReference type="GO" id="GO:0008773">
    <property type="term" value="F:[protein-PII] uridylyltransferase activity"/>
    <property type="evidence" value="ECO:0007669"/>
    <property type="project" value="UniProtKB-UniRule"/>
</dbReference>
<dbReference type="SMART" id="SM00471">
    <property type="entry name" value="HDc"/>
    <property type="match status" value="1"/>
</dbReference>
<keyword evidence="5 7" id="KW-0460">Magnesium</keyword>
<dbReference type="InterPro" id="IPR003607">
    <property type="entry name" value="HD/PDEase_dom"/>
</dbReference>
<evidence type="ECO:0000256" key="1">
    <source>
        <dbReference type="ARBA" id="ARBA00022679"/>
    </source>
</evidence>
<dbReference type="HOGENOM" id="CLU_012833_0_0_4"/>
<dbReference type="CDD" id="cd05401">
    <property type="entry name" value="NT_GlnE_GlnD_like"/>
    <property type="match status" value="1"/>
</dbReference>
<evidence type="ECO:0000256" key="3">
    <source>
        <dbReference type="ARBA" id="ARBA00022737"/>
    </source>
</evidence>
<comment type="cofactor">
    <cofactor evidence="7">
        <name>Mg(2+)</name>
        <dbReference type="ChEBI" id="CHEBI:18420"/>
    </cofactor>
</comment>
<reference evidence="10 11" key="1">
    <citation type="journal article" date="2015" name="Genome Announc.">
        <title>Complete Genome Sequence of a Novel Bacterium within the Family Rhodocyclaceae That Degrades Polycyclic Aromatic Hydrocarbons.</title>
        <authorList>
            <person name="Singleton D.R."/>
            <person name="Dickey A.N."/>
            <person name="Scholl E.H."/>
            <person name="Wright F.A."/>
            <person name="Aitken M.D."/>
        </authorList>
    </citation>
    <scope>NUCLEOTIDE SEQUENCE [LARGE SCALE GENOMIC DNA]</scope>
    <source>
        <strain evidence="11">PG1-Ca6</strain>
    </source>
</reference>
<dbReference type="SUPFAM" id="SSF81301">
    <property type="entry name" value="Nucleotidyltransferase"/>
    <property type="match status" value="1"/>
</dbReference>
<dbReference type="Gene3D" id="1.10.3090.10">
    <property type="entry name" value="cca-adding enzyme, domain 2"/>
    <property type="match status" value="1"/>
</dbReference>
<proteinExistence type="inferred from homology"/>
<dbReference type="NCBIfam" id="NF002837">
    <property type="entry name" value="PRK03059.1"/>
    <property type="match status" value="1"/>
</dbReference>
<evidence type="ECO:0000256" key="5">
    <source>
        <dbReference type="ARBA" id="ARBA00022842"/>
    </source>
</evidence>
<dbReference type="SUPFAM" id="SSF81593">
    <property type="entry name" value="Nucleotidyltransferase substrate binding subunit/domain"/>
    <property type="match status" value="1"/>
</dbReference>
<dbReference type="PROSITE" id="PS51671">
    <property type="entry name" value="ACT"/>
    <property type="match status" value="2"/>
</dbReference>
<gene>
    <name evidence="7" type="primary">glnD</name>
    <name evidence="10" type="ORF">PG1C_06570</name>
</gene>
<protein>
    <recommendedName>
        <fullName evidence="7">Bifunctional uridylyltransferase/uridylyl-removing enzyme</fullName>
        <shortName evidence="7">UTase/UR</shortName>
    </recommendedName>
    <alternativeName>
        <fullName evidence="7">Bifunctional [protein-PII] modification enzyme</fullName>
    </alternativeName>
    <alternativeName>
        <fullName evidence="7">Bifunctional nitrogen sensor protein</fullName>
    </alternativeName>
    <domain>
        <recommendedName>
            <fullName evidence="7">[Protein-PII] uridylyltransferase</fullName>
            <shortName evidence="7">PII uridylyltransferase</shortName>
            <shortName evidence="7">UTase</shortName>
            <ecNumber evidence="7">2.7.7.59</ecNumber>
        </recommendedName>
    </domain>
    <domain>
        <recommendedName>
            <fullName evidence="7">[Protein-PII]-UMP uridylyl-removing enzyme</fullName>
            <shortName evidence="7">UR</shortName>
            <ecNumber evidence="7">3.1.4.-</ecNumber>
        </recommendedName>
    </domain>
</protein>